<dbReference type="EMBL" id="DS113423">
    <property type="protein sequence ID" value="EAY06446.1"/>
    <property type="molecule type" value="Genomic_DNA"/>
</dbReference>
<gene>
    <name evidence="2" type="ORF">TVAG_149320</name>
</gene>
<keyword evidence="1" id="KW-0472">Membrane</keyword>
<keyword evidence="1" id="KW-0812">Transmembrane</keyword>
<dbReference type="Proteomes" id="UP000001542">
    <property type="component" value="Unassembled WGS sequence"/>
</dbReference>
<dbReference type="VEuPathDB" id="TrichDB:TVAG_149320"/>
<reference evidence="2" key="2">
    <citation type="journal article" date="2007" name="Science">
        <title>Draft genome sequence of the sexually transmitted pathogen Trichomonas vaginalis.</title>
        <authorList>
            <person name="Carlton J.M."/>
            <person name="Hirt R.P."/>
            <person name="Silva J.C."/>
            <person name="Delcher A.L."/>
            <person name="Schatz M."/>
            <person name="Zhao Q."/>
            <person name="Wortman J.R."/>
            <person name="Bidwell S.L."/>
            <person name="Alsmark U.C.M."/>
            <person name="Besteiro S."/>
            <person name="Sicheritz-Ponten T."/>
            <person name="Noel C.J."/>
            <person name="Dacks J.B."/>
            <person name="Foster P.G."/>
            <person name="Simillion C."/>
            <person name="Van de Peer Y."/>
            <person name="Miranda-Saavedra D."/>
            <person name="Barton G.J."/>
            <person name="Westrop G.D."/>
            <person name="Mueller S."/>
            <person name="Dessi D."/>
            <person name="Fiori P.L."/>
            <person name="Ren Q."/>
            <person name="Paulsen I."/>
            <person name="Zhang H."/>
            <person name="Bastida-Corcuera F.D."/>
            <person name="Simoes-Barbosa A."/>
            <person name="Brown M.T."/>
            <person name="Hayes R.D."/>
            <person name="Mukherjee M."/>
            <person name="Okumura C.Y."/>
            <person name="Schneider R."/>
            <person name="Smith A.J."/>
            <person name="Vanacova S."/>
            <person name="Villalvazo M."/>
            <person name="Haas B.J."/>
            <person name="Pertea M."/>
            <person name="Feldblyum T.V."/>
            <person name="Utterback T.R."/>
            <person name="Shu C.L."/>
            <person name="Osoegawa K."/>
            <person name="de Jong P.J."/>
            <person name="Hrdy I."/>
            <person name="Horvathova L."/>
            <person name="Zubacova Z."/>
            <person name="Dolezal P."/>
            <person name="Malik S.B."/>
            <person name="Logsdon J.M. Jr."/>
            <person name="Henze K."/>
            <person name="Gupta A."/>
            <person name="Wang C.C."/>
            <person name="Dunne R.L."/>
            <person name="Upcroft J.A."/>
            <person name="Upcroft P."/>
            <person name="White O."/>
            <person name="Salzberg S.L."/>
            <person name="Tang P."/>
            <person name="Chiu C.-H."/>
            <person name="Lee Y.-S."/>
            <person name="Embley T.M."/>
            <person name="Coombs G.H."/>
            <person name="Mottram J.C."/>
            <person name="Tachezy J."/>
            <person name="Fraser-Liggett C.M."/>
            <person name="Johnson P.J."/>
        </authorList>
    </citation>
    <scope>NUCLEOTIDE SEQUENCE [LARGE SCALE GENOMIC DNA]</scope>
    <source>
        <strain evidence="2">G3</strain>
    </source>
</reference>
<evidence type="ECO:0000256" key="1">
    <source>
        <dbReference type="SAM" id="Phobius"/>
    </source>
</evidence>
<keyword evidence="3" id="KW-1185">Reference proteome</keyword>
<accession>A2ELJ9</accession>
<dbReference type="RefSeq" id="XP_001318669.1">
    <property type="nucleotide sequence ID" value="XM_001318634.1"/>
</dbReference>
<evidence type="ECO:0000313" key="2">
    <source>
        <dbReference type="EMBL" id="EAY06446.1"/>
    </source>
</evidence>
<keyword evidence="1" id="KW-1133">Transmembrane helix</keyword>
<reference evidence="2" key="1">
    <citation type="submission" date="2006-10" db="EMBL/GenBank/DDBJ databases">
        <authorList>
            <person name="Amadeo P."/>
            <person name="Zhao Q."/>
            <person name="Wortman J."/>
            <person name="Fraser-Liggett C."/>
            <person name="Carlton J."/>
        </authorList>
    </citation>
    <scope>NUCLEOTIDE SEQUENCE</scope>
    <source>
        <strain evidence="2">G3</strain>
    </source>
</reference>
<dbReference type="InParanoid" id="A2ELJ9"/>
<evidence type="ECO:0000313" key="3">
    <source>
        <dbReference type="Proteomes" id="UP000001542"/>
    </source>
</evidence>
<dbReference type="AlphaFoldDB" id="A2ELJ9"/>
<dbReference type="VEuPathDB" id="TrichDB:TVAGG3_0163330"/>
<name>A2ELJ9_TRIV3</name>
<proteinExistence type="predicted"/>
<dbReference type="KEGG" id="tva:4764322"/>
<organism evidence="2 3">
    <name type="scientific">Trichomonas vaginalis (strain ATCC PRA-98 / G3)</name>
    <dbReference type="NCBI Taxonomy" id="412133"/>
    <lineage>
        <taxon>Eukaryota</taxon>
        <taxon>Metamonada</taxon>
        <taxon>Parabasalia</taxon>
        <taxon>Trichomonadida</taxon>
        <taxon>Trichomonadidae</taxon>
        <taxon>Trichomonas</taxon>
    </lineage>
</organism>
<protein>
    <submittedName>
        <fullName evidence="2">Uncharacterized protein</fullName>
    </submittedName>
</protein>
<sequence length="171" mass="19324">MFYLFLAAARSVNITELTYTEFVESYITNSSHTFANRTKPIYFCAKQPFDTNCAHDNVSHLVRVVANWAEYEKIKQAIIPSTENVTSENVTSENCTGNFTLKNVVYVELIQRKPKPGISLVGNFWFPFFSCMLGGLSLLAAYYLWCGDDYVNQPENSLIFATEGQKLVSGK</sequence>
<feature type="transmembrane region" description="Helical" evidence="1">
    <location>
        <begin position="120"/>
        <end position="145"/>
    </location>
</feature>